<dbReference type="OrthoDB" id="9762066at2"/>
<dbReference type="PANTHER" id="PTHR46323">
    <property type="entry name" value="BETA-GALACTOSIDASE"/>
    <property type="match status" value="1"/>
</dbReference>
<dbReference type="EC" id="3.2.1.23" evidence="3 8"/>
<evidence type="ECO:0000256" key="4">
    <source>
        <dbReference type="ARBA" id="ARBA00013303"/>
    </source>
</evidence>
<evidence type="ECO:0000256" key="5">
    <source>
        <dbReference type="ARBA" id="ARBA00022801"/>
    </source>
</evidence>
<gene>
    <name evidence="10" type="ORF">C4B25_01320</name>
</gene>
<dbReference type="InterPro" id="IPR008979">
    <property type="entry name" value="Galactose-bd-like_sf"/>
</dbReference>
<keyword evidence="11" id="KW-1185">Reference proteome</keyword>
<dbReference type="Gene3D" id="2.60.120.260">
    <property type="entry name" value="Galactose-binding domain-like"/>
    <property type="match status" value="1"/>
</dbReference>
<dbReference type="Proteomes" id="UP000291072">
    <property type="component" value="Unassembled WGS sequence"/>
</dbReference>
<dbReference type="PROSITE" id="PS00608">
    <property type="entry name" value="GLYCOSYL_HYDROL_F2_2"/>
    <property type="match status" value="1"/>
</dbReference>
<keyword evidence="5 8" id="KW-0378">Hydrolase</keyword>
<evidence type="ECO:0000259" key="9">
    <source>
        <dbReference type="SMART" id="SM01038"/>
    </source>
</evidence>
<dbReference type="Pfam" id="PF02929">
    <property type="entry name" value="Bgal_small_N"/>
    <property type="match status" value="1"/>
</dbReference>
<dbReference type="InterPro" id="IPR050347">
    <property type="entry name" value="Bact_Beta-galactosidase"/>
</dbReference>
<comment type="similarity">
    <text evidence="2 8">Belongs to the glycosyl hydrolase 2 family.</text>
</comment>
<dbReference type="InterPro" id="IPR017853">
    <property type="entry name" value="GH"/>
</dbReference>
<dbReference type="InterPro" id="IPR011013">
    <property type="entry name" value="Gal_mutarotase_sf_dom"/>
</dbReference>
<dbReference type="InterPro" id="IPR023232">
    <property type="entry name" value="Glyco_hydro_2_AS"/>
</dbReference>
<dbReference type="AlphaFoldDB" id="A0A4R0XLP8"/>
<dbReference type="SMART" id="SM01038">
    <property type="entry name" value="Bgal_small_N"/>
    <property type="match status" value="1"/>
</dbReference>
<dbReference type="InterPro" id="IPR006103">
    <property type="entry name" value="Glyco_hydro_2_cat"/>
</dbReference>
<dbReference type="GO" id="GO:0009341">
    <property type="term" value="C:beta-galactosidase complex"/>
    <property type="evidence" value="ECO:0007669"/>
    <property type="project" value="InterPro"/>
</dbReference>
<dbReference type="RefSeq" id="WP_131613265.1">
    <property type="nucleotide sequence ID" value="NZ_PSZP01000005.1"/>
</dbReference>
<dbReference type="InterPro" id="IPR023230">
    <property type="entry name" value="Glyco_hydro_2_CS"/>
</dbReference>
<dbReference type="PANTHER" id="PTHR46323:SF2">
    <property type="entry name" value="BETA-GALACTOSIDASE"/>
    <property type="match status" value="1"/>
</dbReference>
<proteinExistence type="inferred from homology"/>
<evidence type="ECO:0000256" key="1">
    <source>
        <dbReference type="ARBA" id="ARBA00001412"/>
    </source>
</evidence>
<dbReference type="Gene3D" id="3.20.20.80">
    <property type="entry name" value="Glycosidases"/>
    <property type="match status" value="1"/>
</dbReference>
<dbReference type="Gene3D" id="2.70.98.10">
    <property type="match status" value="1"/>
</dbReference>
<dbReference type="InterPro" id="IPR006104">
    <property type="entry name" value="Glyco_hydro_2_N"/>
</dbReference>
<evidence type="ECO:0000256" key="8">
    <source>
        <dbReference type="RuleBase" id="RU361154"/>
    </source>
</evidence>
<dbReference type="Pfam" id="PF00703">
    <property type="entry name" value="Glyco_hydro_2"/>
    <property type="match status" value="1"/>
</dbReference>
<dbReference type="PROSITE" id="PS00719">
    <property type="entry name" value="GLYCOSYL_HYDROL_F2_1"/>
    <property type="match status" value="1"/>
</dbReference>
<feature type="domain" description="Beta galactosidase small chain/" evidence="9">
    <location>
        <begin position="741"/>
        <end position="1039"/>
    </location>
</feature>
<dbReference type="InterPro" id="IPR032312">
    <property type="entry name" value="LacZ_4"/>
</dbReference>
<dbReference type="InterPro" id="IPR006102">
    <property type="entry name" value="Ig-like_GH2"/>
</dbReference>
<comment type="catalytic activity">
    <reaction evidence="1 8">
        <text>Hydrolysis of terminal non-reducing beta-D-galactose residues in beta-D-galactosides.</text>
        <dbReference type="EC" id="3.2.1.23"/>
    </reaction>
</comment>
<dbReference type="SUPFAM" id="SSF74650">
    <property type="entry name" value="Galactose mutarotase-like"/>
    <property type="match status" value="1"/>
</dbReference>
<evidence type="ECO:0000256" key="6">
    <source>
        <dbReference type="ARBA" id="ARBA00023295"/>
    </source>
</evidence>
<evidence type="ECO:0000313" key="11">
    <source>
        <dbReference type="Proteomes" id="UP000291072"/>
    </source>
</evidence>
<dbReference type="SUPFAM" id="SSF51445">
    <property type="entry name" value="(Trans)glycosidases"/>
    <property type="match status" value="1"/>
</dbReference>
<dbReference type="InterPro" id="IPR013783">
    <property type="entry name" value="Ig-like_fold"/>
</dbReference>
<dbReference type="InterPro" id="IPR006101">
    <property type="entry name" value="Glyco_hydro_2"/>
</dbReference>
<sequence>MKHYKLMEKYKFEVYEDPNIQSLNRMDSRAYFKEFNSLKEALNFQIDKKPNTMSLNGEWNFKLFESPRYITDAIIKNDVAMDKITVPLPWQMAGHGKMHYSDVWWTFPIMPPKVITENPTGLYKRIFNIDKIDNEKDYILRFHNADSCIRIFVNDEEVGLTKGARYTSEFDISKHIKVGANKIAVICYQWSDGSYIEDQDQWWFSGLYRDVEIVEETKEMVSDIHVKTFRKNENEYTLDYKISLKDNFDNKIKVEIFDTENASIFSREVQVNGEFEEAIELKGIKEWNAEKPNLYTLVVSNVENNWFVPQRIGFREITVKDRQLLINDKPIMFKGVNFHSHNPKTGKAVPLSQIERDLKIMKAFNINAVRTAHYPQPVEFYDLCDELGLYVIDEADLEAHGFELTGDWAWTSNDEKFMKSYIERGTRMVERDKNHASIIMWSLGNETGFGTNFIEMAKAMRAIDDTRLLHYEGDFECEVTDVHSNMYTRLEIAPGDPKRRDLAGVLTGKLADGTEHPNWLTKPHVECEFAHAMGNGPGGLQDYYDIFYSDPAFCGGFVWEWYDHGIYAKDENGEEFYKYGGDFNDDPTNGPFCIDGLLMPTGKPSPGLYEYKEVIAPINTIISKDFKKVSIENRYDFSDFSHLENYMEIISSEGEVVLSEKLEIASLKAREIIEVTIPEFNGKDGIYYWVQIKTIQRNATEFSGENHLISIKQHELPQKEKVLVNASQGDVIVEEKDFEYLVKTKDIVISFNKINGRINNISKDGKIIIKEGPKINFWRATTDNDRDEFKEKWTQQFFVHLFSESMLNMEITDNGQHVVVDVESINGAVNQAWYFLSNYKYTIYPDGQIDFKVTGQPGGLIKATEEMVSAAGSGSSIAIDPDDLIPAMMPRIGLKMQVPKDWETFEYFGRGPGETYADSKSANAYGLWKQTAEEAFTHYVHPQESGNKHQTLWVKLLNNNKEMLFESRDKAHRFDFSLVWYDDKDITDAEHTNELKKRDYLTMNIDYKQNGLGSNSCGPYPMQKDRCTVEKFDIDFSLKIK</sequence>
<dbReference type="InterPro" id="IPR036156">
    <property type="entry name" value="Beta-gal/glucu_dom_sf"/>
</dbReference>
<dbReference type="SUPFAM" id="SSF49303">
    <property type="entry name" value="beta-Galactosidase/glucuronidase domain"/>
    <property type="match status" value="2"/>
</dbReference>
<evidence type="ECO:0000256" key="3">
    <source>
        <dbReference type="ARBA" id="ARBA00012756"/>
    </source>
</evidence>
<dbReference type="Gene3D" id="2.60.40.10">
    <property type="entry name" value="Immunoglobulins"/>
    <property type="match status" value="2"/>
</dbReference>
<dbReference type="PRINTS" id="PR00132">
    <property type="entry name" value="GLHYDRLASE2"/>
</dbReference>
<name>A0A4R0XLP8_9MOLU</name>
<dbReference type="InterPro" id="IPR014718">
    <property type="entry name" value="GH-type_carb-bd"/>
</dbReference>
<accession>A0A4R0XLP8</accession>
<dbReference type="SUPFAM" id="SSF49785">
    <property type="entry name" value="Galactose-binding domain-like"/>
    <property type="match status" value="1"/>
</dbReference>
<evidence type="ECO:0000256" key="7">
    <source>
        <dbReference type="ARBA" id="ARBA00032230"/>
    </source>
</evidence>
<evidence type="ECO:0000256" key="2">
    <source>
        <dbReference type="ARBA" id="ARBA00007401"/>
    </source>
</evidence>
<dbReference type="Pfam" id="PF02837">
    <property type="entry name" value="Glyco_hydro_2_N"/>
    <property type="match status" value="1"/>
</dbReference>
<dbReference type="Pfam" id="PF16353">
    <property type="entry name" value="LacZ_4"/>
    <property type="match status" value="1"/>
</dbReference>
<dbReference type="Pfam" id="PF02836">
    <property type="entry name" value="Glyco_hydro_2_C"/>
    <property type="match status" value="1"/>
</dbReference>
<dbReference type="InterPro" id="IPR004199">
    <property type="entry name" value="B-gal_small/dom_5"/>
</dbReference>
<reference evidence="10 11" key="1">
    <citation type="submission" date="2018-02" db="EMBL/GenBank/DDBJ databases">
        <title>Mycoplasma marinum and Mycoplasma todarodis sp. nov., moderately halophilic and psychrotolerant mycoplasmas isolated from cephalopods.</title>
        <authorList>
            <person name="Viver T."/>
        </authorList>
    </citation>
    <scope>NUCLEOTIDE SEQUENCE [LARGE SCALE GENOMIC DNA]</scope>
    <source>
        <strain evidence="10 11">5H</strain>
    </source>
</reference>
<dbReference type="GO" id="GO:0005990">
    <property type="term" value="P:lactose catabolic process"/>
    <property type="evidence" value="ECO:0007669"/>
    <property type="project" value="TreeGrafter"/>
</dbReference>
<dbReference type="EMBL" id="PSZP01000005">
    <property type="protein sequence ID" value="TCG11603.1"/>
    <property type="molecule type" value="Genomic_DNA"/>
</dbReference>
<evidence type="ECO:0000313" key="10">
    <source>
        <dbReference type="EMBL" id="TCG11603.1"/>
    </source>
</evidence>
<keyword evidence="6 8" id="KW-0326">Glycosidase</keyword>
<protein>
    <recommendedName>
        <fullName evidence="4 8">Beta-galactosidase</fullName>
        <ecNumber evidence="3 8">3.2.1.23</ecNumber>
    </recommendedName>
    <alternativeName>
        <fullName evidence="7 8">Lactase</fullName>
    </alternativeName>
</protein>
<organism evidence="10 11">
    <name type="scientific">Mycoplasma todarodis</name>
    <dbReference type="NCBI Taxonomy" id="1937191"/>
    <lineage>
        <taxon>Bacteria</taxon>
        <taxon>Bacillati</taxon>
        <taxon>Mycoplasmatota</taxon>
        <taxon>Mollicutes</taxon>
        <taxon>Mycoplasmataceae</taxon>
        <taxon>Mycoplasma</taxon>
    </lineage>
</organism>
<comment type="caution">
    <text evidence="10">The sequence shown here is derived from an EMBL/GenBank/DDBJ whole genome shotgun (WGS) entry which is preliminary data.</text>
</comment>
<dbReference type="GO" id="GO:0030246">
    <property type="term" value="F:carbohydrate binding"/>
    <property type="evidence" value="ECO:0007669"/>
    <property type="project" value="InterPro"/>
</dbReference>
<dbReference type="GO" id="GO:0004565">
    <property type="term" value="F:beta-galactosidase activity"/>
    <property type="evidence" value="ECO:0007669"/>
    <property type="project" value="UniProtKB-EC"/>
</dbReference>